<dbReference type="PROSITE" id="PS00063">
    <property type="entry name" value="ALDOKETO_REDUCTASE_3"/>
    <property type="match status" value="1"/>
</dbReference>
<dbReference type="AlphaFoldDB" id="A0A0R2FAN0"/>
<evidence type="ECO:0000256" key="2">
    <source>
        <dbReference type="ARBA" id="ARBA00022857"/>
    </source>
</evidence>
<dbReference type="InterPro" id="IPR023210">
    <property type="entry name" value="NADP_OxRdtase_dom"/>
</dbReference>
<dbReference type="Proteomes" id="UP000050865">
    <property type="component" value="Unassembled WGS sequence"/>
</dbReference>
<dbReference type="InterPro" id="IPR036812">
    <property type="entry name" value="NAD(P)_OxRdtase_dom_sf"/>
</dbReference>
<dbReference type="InterPro" id="IPR020471">
    <property type="entry name" value="AKR"/>
</dbReference>
<accession>A0A0R2FAN0</accession>
<evidence type="ECO:0000256" key="4">
    <source>
        <dbReference type="PIRSR" id="PIRSR000097-1"/>
    </source>
</evidence>
<dbReference type="InterPro" id="IPR018170">
    <property type="entry name" value="Aldo/ket_reductase_CS"/>
</dbReference>
<evidence type="ECO:0000313" key="9">
    <source>
        <dbReference type="Proteomes" id="UP000050865"/>
    </source>
</evidence>
<evidence type="ECO:0000256" key="1">
    <source>
        <dbReference type="ARBA" id="ARBA00007905"/>
    </source>
</evidence>
<evidence type="ECO:0000259" key="7">
    <source>
        <dbReference type="Pfam" id="PF00248"/>
    </source>
</evidence>
<dbReference type="PANTHER" id="PTHR43827:SF3">
    <property type="entry name" value="NADP-DEPENDENT OXIDOREDUCTASE DOMAIN-CONTAINING PROTEIN"/>
    <property type="match status" value="1"/>
</dbReference>
<evidence type="ECO:0000256" key="5">
    <source>
        <dbReference type="PIRSR" id="PIRSR000097-2"/>
    </source>
</evidence>
<feature type="site" description="Lowers pKa of active site Tyr" evidence="6">
    <location>
        <position position="85"/>
    </location>
</feature>
<feature type="domain" description="NADP-dependent oxidoreductase" evidence="7">
    <location>
        <begin position="22"/>
        <end position="274"/>
    </location>
</feature>
<name>A0A0R2FAN0_9LACO</name>
<proteinExistence type="inferred from homology"/>
<comment type="similarity">
    <text evidence="1">Belongs to the aldo/keto reductase family.</text>
</comment>
<evidence type="ECO:0000256" key="6">
    <source>
        <dbReference type="PIRSR" id="PIRSR000097-3"/>
    </source>
</evidence>
<reference evidence="8 9" key="1">
    <citation type="journal article" date="2015" name="Genome Announc.">
        <title>Expanding the biotechnology potential of lactobacilli through comparative genomics of 213 strains and associated genera.</title>
        <authorList>
            <person name="Sun Z."/>
            <person name="Harris H.M."/>
            <person name="McCann A."/>
            <person name="Guo C."/>
            <person name="Argimon S."/>
            <person name="Zhang W."/>
            <person name="Yang X."/>
            <person name="Jeffery I.B."/>
            <person name="Cooney J.C."/>
            <person name="Kagawa T.F."/>
            <person name="Liu W."/>
            <person name="Song Y."/>
            <person name="Salvetti E."/>
            <person name="Wrobel A."/>
            <person name="Rasinkangas P."/>
            <person name="Parkhill J."/>
            <person name="Rea M.C."/>
            <person name="O'Sullivan O."/>
            <person name="Ritari J."/>
            <person name="Douillard F.P."/>
            <person name="Paul Ross R."/>
            <person name="Yang R."/>
            <person name="Briner A.E."/>
            <person name="Felis G.E."/>
            <person name="de Vos W.M."/>
            <person name="Barrangou R."/>
            <person name="Klaenhammer T.R."/>
            <person name="Caufield P.W."/>
            <person name="Cui Y."/>
            <person name="Zhang H."/>
            <person name="O'Toole P.W."/>
        </authorList>
    </citation>
    <scope>NUCLEOTIDE SEQUENCE [LARGE SCALE GENOMIC DNA]</scope>
    <source>
        <strain evidence="8 9">DSM 22697</strain>
    </source>
</reference>
<dbReference type="PROSITE" id="PS00798">
    <property type="entry name" value="ALDOKETO_REDUCTASE_1"/>
    <property type="match status" value="1"/>
</dbReference>
<dbReference type="PANTHER" id="PTHR43827">
    <property type="entry name" value="2,5-DIKETO-D-GLUCONIC ACID REDUCTASE"/>
    <property type="match status" value="1"/>
</dbReference>
<keyword evidence="3" id="KW-0560">Oxidoreductase</keyword>
<dbReference type="RefSeq" id="WP_054663264.1">
    <property type="nucleotide sequence ID" value="NZ_AYZJ01000018.1"/>
</dbReference>
<feature type="active site" description="Proton donor" evidence="4">
    <location>
        <position position="56"/>
    </location>
</feature>
<sequence length="290" mass="31882">MAEISKMSDTYTLSNGVKIPIVGFGTWQTPDGDVAKHSVEVAIKDGYRHIDTAAMYRNEDSVGEGIKAGLAAAGLKRDDLFVTTKLNNNAHSFDLVQKAIDESLTKLGLDHVDLYLIHWPNPVSFRDSYPDSLKETWRGMEQVYKDGKARAIGISNFRQAHLDVIKADATVEPMVNQIFLNPSDLQPAVTKMNAENNILSEAYSPLGTGKLLGNEELAKVAAKYGKGVAQVLLRWSLQHGFLPLAKSVHDARIKENTELFDFTLSDEDMKTLDGMRGVAGLATDPDTTNF</sequence>
<dbReference type="PROSITE" id="PS00062">
    <property type="entry name" value="ALDOKETO_REDUCTASE_2"/>
    <property type="match status" value="1"/>
</dbReference>
<feature type="binding site" evidence="5">
    <location>
        <position position="118"/>
    </location>
    <ligand>
        <name>substrate</name>
    </ligand>
</feature>
<dbReference type="PATRIC" id="fig|1423730.4.peg.952"/>
<comment type="caution">
    <text evidence="8">The sequence shown here is derived from an EMBL/GenBank/DDBJ whole genome shotgun (WGS) entry which is preliminary data.</text>
</comment>
<dbReference type="CDD" id="cd19071">
    <property type="entry name" value="AKR_AKR1-5-like"/>
    <property type="match status" value="1"/>
</dbReference>
<protein>
    <submittedName>
        <fullName evidence="8">2,5-didehydrogluconate reductase</fullName>
    </submittedName>
</protein>
<dbReference type="EMBL" id="AYZJ01000018">
    <property type="protein sequence ID" value="KRN25150.1"/>
    <property type="molecule type" value="Genomic_DNA"/>
</dbReference>
<dbReference type="STRING" id="1423730.FC75_GL000902"/>
<dbReference type="PIRSF" id="PIRSF000097">
    <property type="entry name" value="AKR"/>
    <property type="match status" value="1"/>
</dbReference>
<evidence type="ECO:0000256" key="3">
    <source>
        <dbReference type="ARBA" id="ARBA00023002"/>
    </source>
</evidence>
<evidence type="ECO:0000313" key="8">
    <source>
        <dbReference type="EMBL" id="KRN25150.1"/>
    </source>
</evidence>
<gene>
    <name evidence="8" type="ORF">FC75_GL000902</name>
</gene>
<dbReference type="OrthoDB" id="9804790at2"/>
<dbReference type="GO" id="GO:0016616">
    <property type="term" value="F:oxidoreductase activity, acting on the CH-OH group of donors, NAD or NADP as acceptor"/>
    <property type="evidence" value="ECO:0007669"/>
    <property type="project" value="UniProtKB-ARBA"/>
</dbReference>
<keyword evidence="9" id="KW-1185">Reference proteome</keyword>
<dbReference type="Pfam" id="PF00248">
    <property type="entry name" value="Aldo_ket_red"/>
    <property type="match status" value="1"/>
</dbReference>
<dbReference type="FunFam" id="3.20.20.100:FF:000015">
    <property type="entry name" value="Oxidoreductase, aldo/keto reductase family"/>
    <property type="match status" value="1"/>
</dbReference>
<dbReference type="PRINTS" id="PR00069">
    <property type="entry name" value="ALDKETRDTASE"/>
</dbReference>
<keyword evidence="2" id="KW-0521">NADP</keyword>
<organism evidence="8 9">
    <name type="scientific">Lacticaseibacillus camelliae DSM 22697 = JCM 13995</name>
    <dbReference type="NCBI Taxonomy" id="1423730"/>
    <lineage>
        <taxon>Bacteria</taxon>
        <taxon>Bacillati</taxon>
        <taxon>Bacillota</taxon>
        <taxon>Bacilli</taxon>
        <taxon>Lactobacillales</taxon>
        <taxon>Lactobacillaceae</taxon>
        <taxon>Lacticaseibacillus</taxon>
    </lineage>
</organism>
<dbReference type="SUPFAM" id="SSF51430">
    <property type="entry name" value="NAD(P)-linked oxidoreductase"/>
    <property type="match status" value="1"/>
</dbReference>
<dbReference type="Gene3D" id="3.20.20.100">
    <property type="entry name" value="NADP-dependent oxidoreductase domain"/>
    <property type="match status" value="1"/>
</dbReference>